<evidence type="ECO:0000313" key="19">
    <source>
        <dbReference type="EMBL" id="PWA69918.1"/>
    </source>
</evidence>
<evidence type="ECO:0000256" key="8">
    <source>
        <dbReference type="ARBA" id="ARBA00023015"/>
    </source>
</evidence>
<evidence type="ECO:0000259" key="18">
    <source>
        <dbReference type="PROSITE" id="PS50119"/>
    </source>
</evidence>
<dbReference type="GO" id="GO:0003729">
    <property type="term" value="F:mRNA binding"/>
    <property type="evidence" value="ECO:0007669"/>
    <property type="project" value="UniProtKB-ARBA"/>
</dbReference>
<evidence type="ECO:0000256" key="1">
    <source>
        <dbReference type="ARBA" id="ARBA00004123"/>
    </source>
</evidence>
<dbReference type="InterPro" id="IPR051979">
    <property type="entry name" value="B-box_zinc_finger"/>
</dbReference>
<dbReference type="PROSITE" id="PS00783">
    <property type="entry name" value="RIBOSOMAL_L13"/>
    <property type="match status" value="1"/>
</dbReference>
<keyword evidence="5 15" id="KW-0863">Zinc-finger</keyword>
<dbReference type="GO" id="GO:1990904">
    <property type="term" value="C:ribonucleoprotein complex"/>
    <property type="evidence" value="ECO:0007669"/>
    <property type="project" value="UniProtKB-KW"/>
</dbReference>
<dbReference type="InterPro" id="IPR023563">
    <property type="entry name" value="Ribosomal_uL13_CS"/>
</dbReference>
<protein>
    <recommendedName>
        <fullName evidence="12">Large ribosomal subunit protein uL13c</fullName>
    </recommendedName>
    <alternativeName>
        <fullName evidence="13">50S ribosomal protein L13, chloroplastic</fullName>
    </alternativeName>
    <alternativeName>
        <fullName evidence="14">CL13</fullName>
    </alternativeName>
</protein>
<dbReference type="Pfam" id="PF00572">
    <property type="entry name" value="Ribosomal_L13"/>
    <property type="match status" value="1"/>
</dbReference>
<evidence type="ECO:0000256" key="15">
    <source>
        <dbReference type="PROSITE-ProRule" id="PRU00024"/>
    </source>
</evidence>
<dbReference type="InterPro" id="IPR000315">
    <property type="entry name" value="Znf_B-box"/>
</dbReference>
<keyword evidence="7 16" id="KW-0689">Ribosomal protein</keyword>
<evidence type="ECO:0000256" key="3">
    <source>
        <dbReference type="ARBA" id="ARBA00022723"/>
    </source>
</evidence>
<dbReference type="SMART" id="SM00336">
    <property type="entry name" value="BBOX"/>
    <property type="match status" value="2"/>
</dbReference>
<feature type="compositionally biased region" description="Low complexity" evidence="17">
    <location>
        <begin position="121"/>
        <end position="131"/>
    </location>
</feature>
<dbReference type="NCBIfam" id="TIGR01066">
    <property type="entry name" value="rplM_bact"/>
    <property type="match status" value="1"/>
</dbReference>
<evidence type="ECO:0000256" key="16">
    <source>
        <dbReference type="RuleBase" id="RU003877"/>
    </source>
</evidence>
<name>A0A2U1N8T3_ARTAN</name>
<keyword evidence="3" id="KW-0479">Metal-binding</keyword>
<dbReference type="STRING" id="35608.A0A2U1N8T3"/>
<dbReference type="HAMAP" id="MF_01366">
    <property type="entry name" value="Ribosomal_uL13"/>
    <property type="match status" value="1"/>
</dbReference>
<evidence type="ECO:0000256" key="7">
    <source>
        <dbReference type="ARBA" id="ARBA00022980"/>
    </source>
</evidence>
<dbReference type="FunFam" id="3.90.1180.10:FF:000001">
    <property type="entry name" value="50S ribosomal protein L13"/>
    <property type="match status" value="1"/>
</dbReference>
<dbReference type="GO" id="GO:0008270">
    <property type="term" value="F:zinc ion binding"/>
    <property type="evidence" value="ECO:0007669"/>
    <property type="project" value="UniProtKB-KW"/>
</dbReference>
<evidence type="ECO:0000256" key="10">
    <source>
        <dbReference type="ARBA" id="ARBA00023242"/>
    </source>
</evidence>
<dbReference type="Gene3D" id="3.90.1180.10">
    <property type="entry name" value="Ribosomal protein L13"/>
    <property type="match status" value="1"/>
</dbReference>
<dbReference type="PANTHER" id="PTHR31832">
    <property type="entry name" value="B-BOX ZINC FINGER PROTEIN 22"/>
    <property type="match status" value="1"/>
</dbReference>
<evidence type="ECO:0000313" key="20">
    <source>
        <dbReference type="Proteomes" id="UP000245207"/>
    </source>
</evidence>
<dbReference type="SUPFAM" id="SSF52161">
    <property type="entry name" value="Ribosomal protein L13"/>
    <property type="match status" value="1"/>
</dbReference>
<dbReference type="OrthoDB" id="153872at2759"/>
<dbReference type="GO" id="GO:0006412">
    <property type="term" value="P:translation"/>
    <property type="evidence" value="ECO:0007669"/>
    <property type="project" value="InterPro"/>
</dbReference>
<evidence type="ECO:0000256" key="9">
    <source>
        <dbReference type="ARBA" id="ARBA00023163"/>
    </source>
</evidence>
<comment type="caution">
    <text evidence="19">The sequence shown here is derived from an EMBL/GenBank/DDBJ whole genome shotgun (WGS) entry which is preliminary data.</text>
</comment>
<dbReference type="InterPro" id="IPR005822">
    <property type="entry name" value="Ribosomal_uL13"/>
</dbReference>
<keyword evidence="20" id="KW-1185">Reference proteome</keyword>
<evidence type="ECO:0000256" key="12">
    <source>
        <dbReference type="ARBA" id="ARBA00068945"/>
    </source>
</evidence>
<evidence type="ECO:0000256" key="4">
    <source>
        <dbReference type="ARBA" id="ARBA00022737"/>
    </source>
</evidence>
<dbReference type="PANTHER" id="PTHR31832:SF68">
    <property type="entry name" value="B-BOX ZINC FINGER PROTEIN 22"/>
    <property type="match status" value="1"/>
</dbReference>
<dbReference type="GO" id="GO:0003735">
    <property type="term" value="F:structural constituent of ribosome"/>
    <property type="evidence" value="ECO:0007669"/>
    <property type="project" value="InterPro"/>
</dbReference>
<feature type="domain" description="B box-type" evidence="18">
    <location>
        <begin position="1"/>
        <end position="47"/>
    </location>
</feature>
<keyword evidence="11 16" id="KW-0687">Ribonucleoprotein</keyword>
<evidence type="ECO:0000256" key="14">
    <source>
        <dbReference type="ARBA" id="ARBA00082726"/>
    </source>
</evidence>
<dbReference type="AlphaFoldDB" id="A0A2U1N8T3"/>
<evidence type="ECO:0000256" key="11">
    <source>
        <dbReference type="ARBA" id="ARBA00023274"/>
    </source>
</evidence>
<dbReference type="CDD" id="cd00392">
    <property type="entry name" value="Ribosomal_L13"/>
    <property type="match status" value="1"/>
</dbReference>
<dbReference type="GO" id="GO:0005634">
    <property type="term" value="C:nucleus"/>
    <property type="evidence" value="ECO:0007669"/>
    <property type="project" value="UniProtKB-SubCell"/>
</dbReference>
<dbReference type="Proteomes" id="UP000245207">
    <property type="component" value="Unassembled WGS sequence"/>
</dbReference>
<dbReference type="GO" id="GO:0006355">
    <property type="term" value="P:regulation of DNA-templated transcription"/>
    <property type="evidence" value="ECO:0007669"/>
    <property type="project" value="TreeGrafter"/>
</dbReference>
<keyword evidence="4" id="KW-0677">Repeat</keyword>
<feature type="region of interest" description="Disordered" evidence="17">
    <location>
        <begin position="117"/>
        <end position="182"/>
    </location>
</feature>
<dbReference type="GO" id="GO:0009640">
    <property type="term" value="P:photomorphogenesis"/>
    <property type="evidence" value="ECO:0007669"/>
    <property type="project" value="TreeGrafter"/>
</dbReference>
<dbReference type="PROSITE" id="PS50119">
    <property type="entry name" value="ZF_BBOX"/>
    <property type="match status" value="1"/>
</dbReference>
<dbReference type="GO" id="GO:0005840">
    <property type="term" value="C:ribosome"/>
    <property type="evidence" value="ECO:0007669"/>
    <property type="project" value="UniProtKB-KW"/>
</dbReference>
<dbReference type="EMBL" id="PKPP01003337">
    <property type="protein sequence ID" value="PWA69918.1"/>
    <property type="molecule type" value="Genomic_DNA"/>
</dbReference>
<accession>A0A2U1N8T3</accession>
<reference evidence="19 20" key="1">
    <citation type="journal article" date="2018" name="Mol. Plant">
        <title>The genome of Artemisia annua provides insight into the evolution of Asteraceae family and artemisinin biosynthesis.</title>
        <authorList>
            <person name="Shen Q."/>
            <person name="Zhang L."/>
            <person name="Liao Z."/>
            <person name="Wang S."/>
            <person name="Yan T."/>
            <person name="Shi P."/>
            <person name="Liu M."/>
            <person name="Fu X."/>
            <person name="Pan Q."/>
            <person name="Wang Y."/>
            <person name="Lv Z."/>
            <person name="Lu X."/>
            <person name="Zhang F."/>
            <person name="Jiang W."/>
            <person name="Ma Y."/>
            <person name="Chen M."/>
            <person name="Hao X."/>
            <person name="Li L."/>
            <person name="Tang Y."/>
            <person name="Lv G."/>
            <person name="Zhou Y."/>
            <person name="Sun X."/>
            <person name="Brodelius P.E."/>
            <person name="Rose J.K.C."/>
            <person name="Tang K."/>
        </authorList>
    </citation>
    <scope>NUCLEOTIDE SEQUENCE [LARGE SCALE GENOMIC DNA]</scope>
    <source>
        <strain evidence="20">cv. Huhao1</strain>
        <tissue evidence="19">Leaf</tissue>
    </source>
</reference>
<evidence type="ECO:0000256" key="13">
    <source>
        <dbReference type="ARBA" id="ARBA00077140"/>
    </source>
</evidence>
<evidence type="ECO:0000256" key="6">
    <source>
        <dbReference type="ARBA" id="ARBA00022833"/>
    </source>
</evidence>
<dbReference type="Gene3D" id="3.30.160.60">
    <property type="entry name" value="Classic Zinc Finger"/>
    <property type="match status" value="1"/>
</dbReference>
<dbReference type="InterPro" id="IPR036899">
    <property type="entry name" value="Ribosomal_uL13_sf"/>
</dbReference>
<evidence type="ECO:0000256" key="5">
    <source>
        <dbReference type="ARBA" id="ARBA00022771"/>
    </source>
</evidence>
<evidence type="ECO:0000256" key="2">
    <source>
        <dbReference type="ARBA" id="ARBA00006227"/>
    </source>
</evidence>
<evidence type="ECO:0000256" key="17">
    <source>
        <dbReference type="SAM" id="MobiDB-lite"/>
    </source>
</evidence>
<comment type="similarity">
    <text evidence="2 16">Belongs to the universal ribosomal protein uL13 family.</text>
</comment>
<comment type="subcellular location">
    <subcellularLocation>
        <location evidence="1">Nucleus</location>
    </subcellularLocation>
</comment>
<organism evidence="19 20">
    <name type="scientific">Artemisia annua</name>
    <name type="common">Sweet wormwood</name>
    <dbReference type="NCBI Taxonomy" id="35608"/>
    <lineage>
        <taxon>Eukaryota</taxon>
        <taxon>Viridiplantae</taxon>
        <taxon>Streptophyta</taxon>
        <taxon>Embryophyta</taxon>
        <taxon>Tracheophyta</taxon>
        <taxon>Spermatophyta</taxon>
        <taxon>Magnoliopsida</taxon>
        <taxon>eudicotyledons</taxon>
        <taxon>Gunneridae</taxon>
        <taxon>Pentapetalae</taxon>
        <taxon>asterids</taxon>
        <taxon>campanulids</taxon>
        <taxon>Asterales</taxon>
        <taxon>Asteraceae</taxon>
        <taxon>Asteroideae</taxon>
        <taxon>Anthemideae</taxon>
        <taxon>Artemisiinae</taxon>
        <taxon>Artemisia</taxon>
    </lineage>
</organism>
<dbReference type="InterPro" id="IPR049808">
    <property type="entry name" value="CONSTANS-like_Bbox1"/>
</dbReference>
<keyword evidence="9" id="KW-0804">Transcription</keyword>
<dbReference type="CDD" id="cd19821">
    <property type="entry name" value="Bbox1_BBX-like"/>
    <property type="match status" value="2"/>
</dbReference>
<gene>
    <name evidence="19" type="ORF">CTI12_AA279880</name>
</gene>
<sequence length="486" mass="53693">MKIQCNVCEKVEATVLCCADEAALCTDCDMKVHAANKLASKHQRVPLSNSNSKMPNCDICQLKSYPIMQETAGYFFCLEDRALLCRKCDLAVHTVNPLVSAHQRFLLTGVKVGLEAADHGSSSSTGKSNSSEKLPKQEKSHSVPAMNVPVSTTSQVNKPMPAQAAEAGDFEPPKPFSGGASADSMQQWQFEDFLALTDFNSSYNYLDNGSSKANSGKLGESDGSPILRAMEIELDSEDCLGQVPDASWAVPEIPSPPTASGLSWPKTRPHHQHGMVSDTFVPDVSYLPMPNFYESQQNNTGASSKCATNGIMFLANFATKSYKFCNRIFDVWNKTWYPKAEDHVNTEKTWYVVDATDKILGRLASTIAIHIRGKNLATYTPSVDMGAFVIVVNADKVAVSGKKRTQKLYRRHSGRPGGMKVETFDQLQQRIPERIIEHAVRGMLPKGRLGRDLFTHLKVYVGDEHPHQAQKPIDLPIRDKRIQKKT</sequence>
<dbReference type="InterPro" id="IPR005823">
    <property type="entry name" value="Ribosomal_uL13_bac-type"/>
</dbReference>
<keyword evidence="6" id="KW-0862">Zinc</keyword>
<keyword evidence="8" id="KW-0805">Transcription regulation</keyword>
<proteinExistence type="inferred from homology"/>
<keyword evidence="10" id="KW-0539">Nucleus</keyword>